<feature type="domain" description="Thiol:disulfide interchange protein DsbD N-terminal" evidence="2">
    <location>
        <begin position="42"/>
        <end position="154"/>
    </location>
</feature>
<gene>
    <name evidence="3" type="ORF">MNBD_NITROSPINAE03-1813</name>
</gene>
<name>A0A3B1C6P0_9ZZZZ</name>
<dbReference type="InterPro" id="IPR036929">
    <property type="entry name" value="DsbDN_sf"/>
</dbReference>
<reference evidence="3" key="1">
    <citation type="submission" date="2018-06" db="EMBL/GenBank/DDBJ databases">
        <authorList>
            <person name="Zhirakovskaya E."/>
        </authorList>
    </citation>
    <scope>NUCLEOTIDE SEQUENCE</scope>
</reference>
<feature type="non-terminal residue" evidence="3">
    <location>
        <position position="252"/>
    </location>
</feature>
<dbReference type="EC" id="1.8.1.8" evidence="3"/>
<dbReference type="AlphaFoldDB" id="A0A3B1C6P0"/>
<dbReference type="PANTHER" id="PTHR32234:SF0">
    <property type="entry name" value="THIOL:DISULFIDE INTERCHANGE PROTEIN DSBD"/>
    <property type="match status" value="1"/>
</dbReference>
<evidence type="ECO:0000259" key="2">
    <source>
        <dbReference type="Pfam" id="PF11412"/>
    </source>
</evidence>
<organism evidence="3">
    <name type="scientific">hydrothermal vent metagenome</name>
    <dbReference type="NCBI Taxonomy" id="652676"/>
    <lineage>
        <taxon>unclassified sequences</taxon>
        <taxon>metagenomes</taxon>
        <taxon>ecological metagenomes</taxon>
    </lineage>
</organism>
<dbReference type="EMBL" id="UOGB01000156">
    <property type="protein sequence ID" value="VAX19694.1"/>
    <property type="molecule type" value="Genomic_DNA"/>
</dbReference>
<proteinExistence type="predicted"/>
<keyword evidence="3" id="KW-0560">Oxidoreductase</keyword>
<keyword evidence="1" id="KW-0472">Membrane</keyword>
<dbReference type="PANTHER" id="PTHR32234">
    <property type="entry name" value="THIOL:DISULFIDE INTERCHANGE PROTEIN DSBD"/>
    <property type="match status" value="1"/>
</dbReference>
<feature type="transmembrane region" description="Helical" evidence="1">
    <location>
        <begin position="206"/>
        <end position="237"/>
    </location>
</feature>
<accession>A0A3B1C6P0</accession>
<evidence type="ECO:0000313" key="3">
    <source>
        <dbReference type="EMBL" id="VAX19694.1"/>
    </source>
</evidence>
<sequence>MKKIVFALVIFTAFFQTAYAQLTPSSDYATFKQVQGQDGYKTGDSFRLLFELKIEEGWHSQSNNPSLESLIPTKLAVTGDKGVSFGRVSYPPEIMVKFAFTDKPLSTYKGTVYIGVNGAVPSDLAPGEYRVDAVLRVQICDDKVCLPPSDMTAKFNVKVVEENSPVEKLNEAIYKKQDFLFTKASSTSGAAGDMNEIRGYLESNGLLFTFLIIFMGGLALNLTPCVYPLIPVTISYFGGQSEKKKGMVVIHA</sequence>
<protein>
    <submittedName>
        <fullName evidence="3">Cytochrome c-type biogenesis protein DsbD, protein-disulfide reductase</fullName>
        <ecNumber evidence="3">1.8.1.8</ecNumber>
    </submittedName>
</protein>
<dbReference type="GO" id="GO:0045454">
    <property type="term" value="P:cell redox homeostasis"/>
    <property type="evidence" value="ECO:0007669"/>
    <property type="project" value="TreeGrafter"/>
</dbReference>
<dbReference type="Gene3D" id="2.60.40.1250">
    <property type="entry name" value="Thiol:disulfide interchange protein DsbD, N-terminal domain"/>
    <property type="match status" value="1"/>
</dbReference>
<keyword evidence="1" id="KW-1133">Transmembrane helix</keyword>
<dbReference type="Pfam" id="PF11412">
    <property type="entry name" value="DsbD_N"/>
    <property type="match status" value="1"/>
</dbReference>
<dbReference type="GO" id="GO:0047134">
    <property type="term" value="F:protein-disulfide reductase [NAD(P)H] activity"/>
    <property type="evidence" value="ECO:0007669"/>
    <property type="project" value="UniProtKB-EC"/>
</dbReference>
<evidence type="ECO:0000256" key="1">
    <source>
        <dbReference type="SAM" id="Phobius"/>
    </source>
</evidence>
<keyword evidence="1" id="KW-0812">Transmembrane</keyword>
<dbReference type="InterPro" id="IPR028250">
    <property type="entry name" value="DsbDN"/>
</dbReference>